<gene>
    <name evidence="2" type="ORF">WJU16_15215</name>
</gene>
<dbReference type="EMBL" id="CP149822">
    <property type="protein sequence ID" value="WZN39354.1"/>
    <property type="molecule type" value="Genomic_DNA"/>
</dbReference>
<organism evidence="2 3">
    <name type="scientific">Chitinophaga pollutisoli</name>
    <dbReference type="NCBI Taxonomy" id="3133966"/>
    <lineage>
        <taxon>Bacteria</taxon>
        <taxon>Pseudomonadati</taxon>
        <taxon>Bacteroidota</taxon>
        <taxon>Chitinophagia</taxon>
        <taxon>Chitinophagales</taxon>
        <taxon>Chitinophagaceae</taxon>
        <taxon>Chitinophaga</taxon>
    </lineage>
</organism>
<protein>
    <submittedName>
        <fullName evidence="2">GyrI-like domain-containing protein</fullName>
    </submittedName>
</protein>
<dbReference type="SUPFAM" id="SSF55136">
    <property type="entry name" value="Probable bacterial effector-binding domain"/>
    <property type="match status" value="1"/>
</dbReference>
<sequence length="200" mass="22468">MQKTDLAKEFRQYYRARPVPELITVAPGQFLTVEGAGASYAGEFNAKIKALWATAYNIRKICKLQGNDFRMPSLECYWWTGSGAPMPAVTAEESNWKLALQMPAFVTRGDCRQAAALAGNKRLPYLDALRFESMPQALAVQLLHTGSYYEEEASVARLHQYIRQHHLEVNGSHHEIYLNDPGKTPVSKLQTILRLNVKAG</sequence>
<dbReference type="Pfam" id="PF06445">
    <property type="entry name" value="GyrI-like"/>
    <property type="match status" value="1"/>
</dbReference>
<dbReference type="Proteomes" id="UP001485459">
    <property type="component" value="Chromosome"/>
</dbReference>
<proteinExistence type="predicted"/>
<reference evidence="3" key="1">
    <citation type="submission" date="2024-03" db="EMBL/GenBank/DDBJ databases">
        <title>Chitinophaga horti sp. nov., isolated from garden soil.</title>
        <authorList>
            <person name="Lee D.S."/>
            <person name="Han D.M."/>
            <person name="Baek J.H."/>
            <person name="Choi D.G."/>
            <person name="Jeon J.H."/>
            <person name="Jeon C.O."/>
        </authorList>
    </citation>
    <scope>NUCLEOTIDE SEQUENCE [LARGE SCALE GENOMIC DNA]</scope>
    <source>
        <strain evidence="3">GPA1</strain>
    </source>
</reference>
<feature type="domain" description="GyrI-like small molecule binding" evidence="1">
    <location>
        <begin position="109"/>
        <end position="195"/>
    </location>
</feature>
<evidence type="ECO:0000313" key="3">
    <source>
        <dbReference type="Proteomes" id="UP001485459"/>
    </source>
</evidence>
<dbReference type="Gene3D" id="3.20.80.10">
    <property type="entry name" value="Regulatory factor, effector binding domain"/>
    <property type="match status" value="1"/>
</dbReference>
<dbReference type="InterPro" id="IPR011256">
    <property type="entry name" value="Reg_factor_effector_dom_sf"/>
</dbReference>
<name>A0ABZ2YHZ3_9BACT</name>
<dbReference type="RefSeq" id="WP_341834343.1">
    <property type="nucleotide sequence ID" value="NZ_CP149822.1"/>
</dbReference>
<keyword evidence="3" id="KW-1185">Reference proteome</keyword>
<evidence type="ECO:0000313" key="2">
    <source>
        <dbReference type="EMBL" id="WZN39354.1"/>
    </source>
</evidence>
<accession>A0ABZ2YHZ3</accession>
<dbReference type="InterPro" id="IPR029442">
    <property type="entry name" value="GyrI-like"/>
</dbReference>
<evidence type="ECO:0000259" key="1">
    <source>
        <dbReference type="Pfam" id="PF06445"/>
    </source>
</evidence>